<evidence type="ECO:0000256" key="1">
    <source>
        <dbReference type="ARBA" id="ARBA00023054"/>
    </source>
</evidence>
<dbReference type="Pfam" id="PF13863">
    <property type="entry name" value="DUF4200"/>
    <property type="match status" value="1"/>
</dbReference>
<organism evidence="4 5">
    <name type="scientific">Phaedon cochleariae</name>
    <name type="common">Mustard beetle</name>
    <dbReference type="NCBI Taxonomy" id="80249"/>
    <lineage>
        <taxon>Eukaryota</taxon>
        <taxon>Metazoa</taxon>
        <taxon>Ecdysozoa</taxon>
        <taxon>Arthropoda</taxon>
        <taxon>Hexapoda</taxon>
        <taxon>Insecta</taxon>
        <taxon>Pterygota</taxon>
        <taxon>Neoptera</taxon>
        <taxon>Endopterygota</taxon>
        <taxon>Coleoptera</taxon>
        <taxon>Polyphaga</taxon>
        <taxon>Cucujiformia</taxon>
        <taxon>Chrysomeloidea</taxon>
        <taxon>Chrysomelidae</taxon>
        <taxon>Chrysomelinae</taxon>
        <taxon>Chrysomelini</taxon>
        <taxon>Phaedon</taxon>
    </lineage>
</organism>
<dbReference type="InterPro" id="IPR051147">
    <property type="entry name" value="CFAP_domain-containing"/>
</dbReference>
<feature type="domain" description="DUF4200" evidence="3">
    <location>
        <begin position="53"/>
        <end position="167"/>
    </location>
</feature>
<dbReference type="Proteomes" id="UP001153737">
    <property type="component" value="Chromosome 4"/>
</dbReference>
<dbReference type="InterPro" id="IPR025252">
    <property type="entry name" value="DUF4200"/>
</dbReference>
<feature type="coiled-coil region" evidence="2">
    <location>
        <begin position="298"/>
        <end position="325"/>
    </location>
</feature>
<dbReference type="PANTHER" id="PTHR21683:SF2">
    <property type="entry name" value="COILED-COIL DOMAIN-CONTAINING PROTEIN 42 LIKE-2-LIKE"/>
    <property type="match status" value="1"/>
</dbReference>
<keyword evidence="1 2" id="KW-0175">Coiled coil</keyword>
<accession>A0A9P0DK21</accession>
<evidence type="ECO:0000313" key="5">
    <source>
        <dbReference type="Proteomes" id="UP001153737"/>
    </source>
</evidence>
<dbReference type="OrthoDB" id="10264298at2759"/>
<protein>
    <recommendedName>
        <fullName evidence="3">DUF4200 domain-containing protein</fullName>
    </recommendedName>
</protein>
<evidence type="ECO:0000313" key="4">
    <source>
        <dbReference type="EMBL" id="CAH1163972.1"/>
    </source>
</evidence>
<keyword evidence="5" id="KW-1185">Reference proteome</keyword>
<dbReference type="GO" id="GO:0005856">
    <property type="term" value="C:cytoskeleton"/>
    <property type="evidence" value="ECO:0007669"/>
    <property type="project" value="UniProtKB-ARBA"/>
</dbReference>
<evidence type="ECO:0000259" key="3">
    <source>
        <dbReference type="Pfam" id="PF13863"/>
    </source>
</evidence>
<dbReference type="EMBL" id="OU896710">
    <property type="protein sequence ID" value="CAH1163972.1"/>
    <property type="molecule type" value="Genomic_DNA"/>
</dbReference>
<evidence type="ECO:0000256" key="2">
    <source>
        <dbReference type="SAM" id="Coils"/>
    </source>
</evidence>
<gene>
    <name evidence="4" type="ORF">PHAECO_LOCUS8442</name>
</gene>
<sequence length="333" mass="39265">MSLYDTSIFPKSNHGACAEYFTSINTTKLLKNRTSRCTDDTNRNVYIGYHLAQKDLCKAEIKLRAKTAEASKHRQVLEDQWKKLAESEKQFRETFQDFNKFVIENGEKRLRATKKIEEKEKLLDQRVKRITDLQSEMGQLEEIKKYMDEGIVAMKIYENFLIKVVNKYPNQFTSVMDIVERYESLLLARKELSAMQAIAMNRYDAARSEFDKVTKENHVEIAGLKNKLSELHLRYEKAQQTSQKWESVHHLVNLGTIEKLRQTEIVKESCRQIYRNICERKGIPPIHENDYMKQFEIIKKCLRKHELVNEMVQNLEEEKLKLSEKPCLSDTTD</sequence>
<dbReference type="PANTHER" id="PTHR21683">
    <property type="entry name" value="COILED-COIL DOMAIN-CONTAINING PROTEIN 42 LIKE-2-LIKE-RELATED"/>
    <property type="match status" value="1"/>
</dbReference>
<dbReference type="AlphaFoldDB" id="A0A9P0DK21"/>
<reference evidence="4" key="1">
    <citation type="submission" date="2022-01" db="EMBL/GenBank/DDBJ databases">
        <authorList>
            <person name="King R."/>
        </authorList>
    </citation>
    <scope>NUCLEOTIDE SEQUENCE</scope>
</reference>
<reference evidence="4" key="2">
    <citation type="submission" date="2022-10" db="EMBL/GenBank/DDBJ databases">
        <authorList>
            <consortium name="ENA_rothamsted_submissions"/>
            <consortium name="culmorum"/>
            <person name="King R."/>
        </authorList>
    </citation>
    <scope>NUCLEOTIDE SEQUENCE</scope>
</reference>
<name>A0A9P0DK21_PHACE</name>
<proteinExistence type="predicted"/>